<dbReference type="Pfam" id="PF00107">
    <property type="entry name" value="ADH_zinc_N"/>
    <property type="match status" value="1"/>
</dbReference>
<dbReference type="InterPro" id="IPR002328">
    <property type="entry name" value="ADH_Zn_CS"/>
</dbReference>
<dbReference type="InterPro" id="IPR036291">
    <property type="entry name" value="NAD(P)-bd_dom_sf"/>
</dbReference>
<dbReference type="InterPro" id="IPR050129">
    <property type="entry name" value="Zn_alcohol_dh"/>
</dbReference>
<feature type="domain" description="Alcohol dehydrogenase-like N-terminal" evidence="6">
    <location>
        <begin position="25"/>
        <end position="135"/>
    </location>
</feature>
<dbReference type="InterPro" id="IPR013149">
    <property type="entry name" value="ADH-like_C"/>
</dbReference>
<feature type="domain" description="Alcohol dehydrogenase-like C-terminal" evidence="5">
    <location>
        <begin position="174"/>
        <end position="302"/>
    </location>
</feature>
<dbReference type="EMBL" id="BNJK01000003">
    <property type="protein sequence ID" value="GHP00881.1"/>
    <property type="molecule type" value="Genomic_DNA"/>
</dbReference>
<dbReference type="RefSeq" id="WP_220211451.1">
    <property type="nucleotide sequence ID" value="NZ_BNJK01000003.1"/>
</dbReference>
<evidence type="ECO:0000259" key="6">
    <source>
        <dbReference type="Pfam" id="PF08240"/>
    </source>
</evidence>
<accession>A0A8J3IYL5</accession>
<evidence type="ECO:0000256" key="3">
    <source>
        <dbReference type="ARBA" id="ARBA00023002"/>
    </source>
</evidence>
<keyword evidence="2 4" id="KW-0862">Zinc</keyword>
<dbReference type="PANTHER" id="PTHR43401:SF2">
    <property type="entry name" value="L-THREONINE 3-DEHYDROGENASE"/>
    <property type="match status" value="1"/>
</dbReference>
<dbReference type="GO" id="GO:0008270">
    <property type="term" value="F:zinc ion binding"/>
    <property type="evidence" value="ECO:0007669"/>
    <property type="project" value="InterPro"/>
</dbReference>
<dbReference type="Gene3D" id="3.40.50.720">
    <property type="entry name" value="NAD(P)-binding Rossmann-like Domain"/>
    <property type="match status" value="1"/>
</dbReference>
<evidence type="ECO:0000256" key="1">
    <source>
        <dbReference type="ARBA" id="ARBA00022723"/>
    </source>
</evidence>
<evidence type="ECO:0000313" key="7">
    <source>
        <dbReference type="EMBL" id="GHP00881.1"/>
    </source>
</evidence>
<dbReference type="InterPro" id="IPR013154">
    <property type="entry name" value="ADH-like_N"/>
</dbReference>
<reference evidence="7" key="1">
    <citation type="submission" date="2020-10" db="EMBL/GenBank/DDBJ databases">
        <title>Taxonomic study of unclassified bacteria belonging to the class Ktedonobacteria.</title>
        <authorList>
            <person name="Yabe S."/>
            <person name="Wang C.M."/>
            <person name="Zheng Y."/>
            <person name="Sakai Y."/>
            <person name="Cavaletti L."/>
            <person name="Monciardini P."/>
            <person name="Donadio S."/>
        </authorList>
    </citation>
    <scope>NUCLEOTIDE SEQUENCE</scope>
    <source>
        <strain evidence="7">ID150040</strain>
    </source>
</reference>
<dbReference type="PANTHER" id="PTHR43401">
    <property type="entry name" value="L-THREONINE 3-DEHYDROGENASE"/>
    <property type="match status" value="1"/>
</dbReference>
<gene>
    <name evidence="7" type="ORF">KSF_109280</name>
</gene>
<evidence type="ECO:0000313" key="8">
    <source>
        <dbReference type="Proteomes" id="UP000597444"/>
    </source>
</evidence>
<proteinExistence type="inferred from homology"/>
<dbReference type="SUPFAM" id="SSF51735">
    <property type="entry name" value="NAD(P)-binding Rossmann-fold domains"/>
    <property type="match status" value="1"/>
</dbReference>
<protein>
    <submittedName>
        <fullName evidence="7">Alcohol dehydrogenase</fullName>
    </submittedName>
</protein>
<keyword evidence="8" id="KW-1185">Reference proteome</keyword>
<evidence type="ECO:0000256" key="2">
    <source>
        <dbReference type="ARBA" id="ARBA00022833"/>
    </source>
</evidence>
<dbReference type="PROSITE" id="PS00059">
    <property type="entry name" value="ADH_ZINC"/>
    <property type="match status" value="1"/>
</dbReference>
<evidence type="ECO:0000259" key="5">
    <source>
        <dbReference type="Pfam" id="PF00107"/>
    </source>
</evidence>
<dbReference type="AlphaFoldDB" id="A0A8J3IYL5"/>
<keyword evidence="1 4" id="KW-0479">Metal-binding</keyword>
<comment type="cofactor">
    <cofactor evidence="4">
        <name>Zn(2+)</name>
        <dbReference type="ChEBI" id="CHEBI:29105"/>
    </cofactor>
</comment>
<keyword evidence="3" id="KW-0560">Oxidoreductase</keyword>
<dbReference type="SUPFAM" id="SSF50129">
    <property type="entry name" value="GroES-like"/>
    <property type="match status" value="1"/>
</dbReference>
<evidence type="ECO:0000256" key="4">
    <source>
        <dbReference type="RuleBase" id="RU361277"/>
    </source>
</evidence>
<comment type="caution">
    <text evidence="7">The sequence shown here is derived from an EMBL/GenBank/DDBJ whole genome shotgun (WGS) entry which is preliminary data.</text>
</comment>
<dbReference type="Pfam" id="PF08240">
    <property type="entry name" value="ADH_N"/>
    <property type="match status" value="1"/>
</dbReference>
<dbReference type="GO" id="GO:0016491">
    <property type="term" value="F:oxidoreductase activity"/>
    <property type="evidence" value="ECO:0007669"/>
    <property type="project" value="UniProtKB-KW"/>
</dbReference>
<dbReference type="Gene3D" id="3.90.180.10">
    <property type="entry name" value="Medium-chain alcohol dehydrogenases, catalytic domain"/>
    <property type="match status" value="1"/>
</dbReference>
<sequence>MKAALVYGANDLRLQEVAKPGPPKAGEVLLHVSLVGLCGTDAQHVAHPSRPPRRPGPIILGHEIVGQVVAVGEGVTAPRLGERVVPGAGWWCGHCDACLSGRTNICDEYFLYGIQDHGGLAEYACFPAKMCVVVPSTCPDEVAVLGQPLAIALHAISRAALTGNETIAIFGVGGIGSLILAVLAGRGHHRILAVDLEDSKLAWAEHCGALAVHARQRSAHDMIEMMTGGQGVALAIDAAGTATSIPQALASVRKGGTLLLVGIPKGPVLLPLGSAIVSEKNIITTNGHCCQHDLPAALALLASSDLASRLVVETIPFTALKERGLGRLLSQQAAGKIIVSLQEERSSE</sequence>
<organism evidence="7 8">
    <name type="scientific">Reticulibacter mediterranei</name>
    <dbReference type="NCBI Taxonomy" id="2778369"/>
    <lineage>
        <taxon>Bacteria</taxon>
        <taxon>Bacillati</taxon>
        <taxon>Chloroflexota</taxon>
        <taxon>Ktedonobacteria</taxon>
        <taxon>Ktedonobacterales</taxon>
        <taxon>Reticulibacteraceae</taxon>
        <taxon>Reticulibacter</taxon>
    </lineage>
</organism>
<comment type="similarity">
    <text evidence="4">Belongs to the zinc-containing alcohol dehydrogenase family.</text>
</comment>
<dbReference type="InterPro" id="IPR011032">
    <property type="entry name" value="GroES-like_sf"/>
</dbReference>
<dbReference type="Proteomes" id="UP000597444">
    <property type="component" value="Unassembled WGS sequence"/>
</dbReference>
<name>A0A8J3IYL5_9CHLR</name>